<dbReference type="GO" id="GO:0030234">
    <property type="term" value="F:enzyme regulator activity"/>
    <property type="evidence" value="ECO:0007669"/>
    <property type="project" value="InterPro"/>
</dbReference>
<dbReference type="SUPFAM" id="SSF54913">
    <property type="entry name" value="GlnB-like"/>
    <property type="match status" value="1"/>
</dbReference>
<dbReference type="EMBL" id="CP019384">
    <property type="protein sequence ID" value="QAT18002.1"/>
    <property type="molecule type" value="Genomic_DNA"/>
</dbReference>
<sequence>MKMVMICYNEAIDAEVMEALRVCSLKNYTKVIGVFGSGETSGIHLGNDIWPGKNNVLYVACEDKDGARLLACVKELRKQIGKEGVKAFVLPLEDLS</sequence>
<dbReference type="Proteomes" id="UP000287243">
    <property type="component" value="Chromosome"/>
</dbReference>
<reference evidence="1 2" key="1">
    <citation type="submission" date="2017-01" db="EMBL/GenBank/DDBJ databases">
        <title>First insights into the biology of 'candidatus Vampirococcus archaeovorus'.</title>
        <authorList>
            <person name="Kizina J."/>
            <person name="Jordan S."/>
            <person name="Stueber K."/>
            <person name="Reinhardt R."/>
            <person name="Harder J."/>
        </authorList>
    </citation>
    <scope>NUCLEOTIDE SEQUENCE [LARGE SCALE GENOMIC DNA]</scope>
    <source>
        <strain evidence="1 2">LiM</strain>
    </source>
</reference>
<gene>
    <name evidence="1" type="ORF">BU251_03440</name>
</gene>
<evidence type="ECO:0000313" key="1">
    <source>
        <dbReference type="EMBL" id="QAT18002.1"/>
    </source>
</evidence>
<accession>A0A410P7A2</accession>
<dbReference type="InterPro" id="IPR015867">
    <property type="entry name" value="N-reg_PII/ATP_PRibTrfase_C"/>
</dbReference>
<evidence type="ECO:0000313" key="2">
    <source>
        <dbReference type="Proteomes" id="UP000287243"/>
    </source>
</evidence>
<dbReference type="NCBIfam" id="NF045581">
    <property type="entry name" value="PG0541_fam"/>
    <property type="match status" value="1"/>
</dbReference>
<dbReference type="KEGG" id="vai:BU251_03440"/>
<dbReference type="GO" id="GO:0006808">
    <property type="term" value="P:regulation of nitrogen utilization"/>
    <property type="evidence" value="ECO:0007669"/>
    <property type="project" value="InterPro"/>
</dbReference>
<dbReference type="InterPro" id="IPR002187">
    <property type="entry name" value="N-reg_PII"/>
</dbReference>
<proteinExistence type="predicted"/>
<keyword evidence="2" id="KW-1185">Reference proteome</keyword>
<dbReference type="Gene3D" id="3.30.70.120">
    <property type="match status" value="1"/>
</dbReference>
<dbReference type="AlphaFoldDB" id="A0A410P7A2"/>
<dbReference type="Pfam" id="PF00543">
    <property type="entry name" value="P-II"/>
    <property type="match status" value="1"/>
</dbReference>
<name>A0A410P7A2_VELA1</name>
<dbReference type="InterPro" id="IPR011322">
    <property type="entry name" value="N-reg_PII-like_a/b"/>
</dbReference>
<organism evidence="1 2">
    <name type="scientific">Velamenicoccus archaeovorus</name>
    <dbReference type="NCBI Taxonomy" id="1930593"/>
    <lineage>
        <taxon>Bacteria</taxon>
        <taxon>Pseudomonadati</taxon>
        <taxon>Candidatus Omnitrophota</taxon>
        <taxon>Candidatus Velamenicoccus</taxon>
    </lineage>
</organism>
<protein>
    <submittedName>
        <fullName evidence="1">Uncharacterized protein</fullName>
    </submittedName>
</protein>